<reference evidence="2 3" key="1">
    <citation type="submission" date="2018-02" db="EMBL/GenBank/DDBJ databases">
        <title>Subsurface microbial communities from deep shales in Ohio and West Virginia, USA.</title>
        <authorList>
            <person name="Wrighton K."/>
        </authorList>
    </citation>
    <scope>NUCLEOTIDE SEQUENCE [LARGE SCALE GENOMIC DNA]</scope>
    <source>
        <strain evidence="2 3">OWC-DMM</strain>
    </source>
</reference>
<proteinExistence type="predicted"/>
<protein>
    <submittedName>
        <fullName evidence="2">Uncharacterized protein YbdZ (MbtH family)</fullName>
    </submittedName>
</protein>
<evidence type="ECO:0000313" key="3">
    <source>
        <dbReference type="Proteomes" id="UP000240010"/>
    </source>
</evidence>
<accession>A0A2S6HAJ9</accession>
<evidence type="ECO:0000259" key="1">
    <source>
        <dbReference type="SMART" id="SM00923"/>
    </source>
</evidence>
<sequence length="195" mass="21772">MQHDEQEDKTLYKVVVNHEEQYSIWPADRENPLGWKDVGHSGLKAECLAHIETIWQDMRPLSLRRQMEDAAQNPQPPTDALLTEASSEDDLVERLANGSHPIELGLRPEKTVEALQVCLDRGFVHIHFPQTQGGTELGIKLDQNESDLSQANFESQTGKVRLIGGLTLNYTKVRCIADIDLATLSGQGHLEIITG</sequence>
<organism evidence="2 3">
    <name type="scientific">Methylobacter tundripaludum</name>
    <dbReference type="NCBI Taxonomy" id="173365"/>
    <lineage>
        <taxon>Bacteria</taxon>
        <taxon>Pseudomonadati</taxon>
        <taxon>Pseudomonadota</taxon>
        <taxon>Gammaproteobacteria</taxon>
        <taxon>Methylococcales</taxon>
        <taxon>Methylococcaceae</taxon>
        <taxon>Methylobacter</taxon>
    </lineage>
</organism>
<dbReference type="EMBL" id="PTIZ01000009">
    <property type="protein sequence ID" value="PPK74495.1"/>
    <property type="molecule type" value="Genomic_DNA"/>
</dbReference>
<dbReference type="InterPro" id="IPR038020">
    <property type="entry name" value="MbtH-like_sf"/>
</dbReference>
<dbReference type="Pfam" id="PF03621">
    <property type="entry name" value="MbtH"/>
    <property type="match status" value="1"/>
</dbReference>
<dbReference type="Proteomes" id="UP000240010">
    <property type="component" value="Unassembled WGS sequence"/>
</dbReference>
<dbReference type="InterPro" id="IPR005153">
    <property type="entry name" value="MbtH-like_dom"/>
</dbReference>
<feature type="domain" description="MbtH-like" evidence="1">
    <location>
        <begin position="3"/>
        <end position="53"/>
    </location>
</feature>
<dbReference type="AlphaFoldDB" id="A0A2S6HAJ9"/>
<gene>
    <name evidence="2" type="ORF">B0F87_109142</name>
</gene>
<dbReference type="GO" id="GO:0019290">
    <property type="term" value="P:siderophore biosynthetic process"/>
    <property type="evidence" value="ECO:0007669"/>
    <property type="project" value="TreeGrafter"/>
</dbReference>
<dbReference type="InterPro" id="IPR037407">
    <property type="entry name" value="MLP_fam"/>
</dbReference>
<comment type="caution">
    <text evidence="2">The sequence shown here is derived from an EMBL/GenBank/DDBJ whole genome shotgun (WGS) entry which is preliminary data.</text>
</comment>
<dbReference type="PANTHER" id="PTHR38444">
    <property type="entry name" value="ENTEROBACTIN BIOSYNTHESIS PROTEIN YBDZ"/>
    <property type="match status" value="1"/>
</dbReference>
<dbReference type="InterPro" id="IPR036552">
    <property type="entry name" value="CBF_bsu_sf"/>
</dbReference>
<dbReference type="GO" id="GO:0005829">
    <property type="term" value="C:cytosol"/>
    <property type="evidence" value="ECO:0007669"/>
    <property type="project" value="TreeGrafter"/>
</dbReference>
<dbReference type="Gene3D" id="3.90.820.10">
    <property type="entry name" value="Structural Genomics, Unknown Function 30-nov-00 1gh9 Mol_id"/>
    <property type="match status" value="1"/>
</dbReference>
<name>A0A2S6HAJ9_9GAMM</name>
<dbReference type="SMART" id="SM00923">
    <property type="entry name" value="MbtH"/>
    <property type="match status" value="1"/>
</dbReference>
<dbReference type="SUPFAM" id="SSF160582">
    <property type="entry name" value="MbtH-like"/>
    <property type="match status" value="1"/>
</dbReference>
<dbReference type="Gene3D" id="2.40.250.10">
    <property type="entry name" value="Core binding factor, beta subunit"/>
    <property type="match status" value="1"/>
</dbReference>
<dbReference type="PANTHER" id="PTHR38444:SF1">
    <property type="entry name" value="ENTEROBACTIN BIOSYNTHESIS PROTEIN YBDZ"/>
    <property type="match status" value="1"/>
</dbReference>
<evidence type="ECO:0000313" key="2">
    <source>
        <dbReference type="EMBL" id="PPK74495.1"/>
    </source>
</evidence>